<comment type="caution">
    <text evidence="1">The sequence shown here is derived from an EMBL/GenBank/DDBJ whole genome shotgun (WGS) entry which is preliminary data.</text>
</comment>
<accession>A0ABX3IYN1</accession>
<name>A0ABX3IYN1_9PSEU</name>
<evidence type="ECO:0000313" key="1">
    <source>
        <dbReference type="EMBL" id="OOC00549.1"/>
    </source>
</evidence>
<dbReference type="Proteomes" id="UP000188551">
    <property type="component" value="Unassembled WGS sequence"/>
</dbReference>
<gene>
    <name evidence="1" type="ORF">B0293_42375</name>
</gene>
<keyword evidence="2" id="KW-1185">Reference proteome</keyword>
<feature type="non-terminal residue" evidence="1">
    <location>
        <position position="65"/>
    </location>
</feature>
<dbReference type="EMBL" id="MUXN01000045">
    <property type="protein sequence ID" value="OOC00549.1"/>
    <property type="molecule type" value="Genomic_DNA"/>
</dbReference>
<proteinExistence type="predicted"/>
<reference evidence="1 2" key="1">
    <citation type="submission" date="2017-02" db="EMBL/GenBank/DDBJ databases">
        <title>Amycolatopsis azurea DSM 43854 draft genome.</title>
        <authorList>
            <person name="Mayilraj S."/>
        </authorList>
    </citation>
    <scope>NUCLEOTIDE SEQUENCE [LARGE SCALE GENOMIC DNA]</scope>
    <source>
        <strain evidence="1 2">DSM 43854</strain>
    </source>
</reference>
<dbReference type="RefSeq" id="WP_143254781.1">
    <property type="nucleotide sequence ID" value="NZ_MUXN01000045.1"/>
</dbReference>
<organism evidence="1 2">
    <name type="scientific">Amycolatopsis azurea DSM 43854</name>
    <dbReference type="NCBI Taxonomy" id="1238180"/>
    <lineage>
        <taxon>Bacteria</taxon>
        <taxon>Bacillati</taxon>
        <taxon>Actinomycetota</taxon>
        <taxon>Actinomycetes</taxon>
        <taxon>Pseudonocardiales</taxon>
        <taxon>Pseudonocardiaceae</taxon>
        <taxon>Amycolatopsis</taxon>
    </lineage>
</organism>
<evidence type="ECO:0000313" key="2">
    <source>
        <dbReference type="Proteomes" id="UP000188551"/>
    </source>
</evidence>
<protein>
    <submittedName>
        <fullName evidence="1">Uncharacterized protein</fullName>
    </submittedName>
</protein>
<sequence length="65" mass="7128">MTDTRDLPAWLSQANDAFNDSLGRELDLDKTLEQVKSRARIREVVPASRPISVPHASDEPVAAAV</sequence>